<organism evidence="2 3">
    <name type="scientific">Phytophthora megakarya</name>
    <dbReference type="NCBI Taxonomy" id="4795"/>
    <lineage>
        <taxon>Eukaryota</taxon>
        <taxon>Sar</taxon>
        <taxon>Stramenopiles</taxon>
        <taxon>Oomycota</taxon>
        <taxon>Peronosporomycetes</taxon>
        <taxon>Peronosporales</taxon>
        <taxon>Peronosporaceae</taxon>
        <taxon>Phytophthora</taxon>
    </lineage>
</organism>
<comment type="caution">
    <text evidence="2">The sequence shown here is derived from an EMBL/GenBank/DDBJ whole genome shotgun (WGS) entry which is preliminary data.</text>
</comment>
<dbReference type="Proteomes" id="UP000198211">
    <property type="component" value="Unassembled WGS sequence"/>
</dbReference>
<feature type="compositionally biased region" description="Pro residues" evidence="1">
    <location>
        <begin position="606"/>
        <end position="616"/>
    </location>
</feature>
<dbReference type="EMBL" id="NBNE01002691">
    <property type="protein sequence ID" value="OWZ09697.1"/>
    <property type="molecule type" value="Genomic_DNA"/>
</dbReference>
<evidence type="ECO:0000313" key="3">
    <source>
        <dbReference type="Proteomes" id="UP000198211"/>
    </source>
</evidence>
<name>A0A225VY55_9STRA</name>
<sequence>MRFLEGTPEPTTAVGSGSAPVPNATSQVVRVPGLGSSFVMSQEPTDAPHPRGSRGPTSHGAARGRAGLGGCPRPEAPTSRHLALTGTDTGIPAPSSSTTIPNSGDADDIPAPLSLTTIPRSNRAAEPETGLDEDLPAPNAVGSRELTTVGSPRPVVPLALSRNAGTRPSETPDTLAVRLSTARAVEPSTVLSASFWNADADPVSALTARSAGQPVAAKPTGVGDTALTTRRPLGPSATQTPSLRLHPTVAASLRTLQDSTRETTLAAQQRHSAAQVCQYVAAQVHRWMSRGSGVVPPPDPYYPDRHHRPMRKWLLEKKYTVRHLREIASVGRGDLGPPTSGANASAYPWLPPHSYFRRIWKNYVSPTTMLHDAGYTFLNSVPTWGRTLSPELLTAQDGQFMSDASFLWGLLTVEQVVWNEIARGRQYSVRRDDASFQTLDPEVASPFPDEEDGDTLILTIEEQELLGAAMVTRLKLHTCTPRTGPNPTRVDQSQSDAMEAPMRRYLCPRGLVCARPLGSGEGLLRKSSGTSSLASGDASMLTPDENMSSAGGGSQGPPGMESSTAMVEVYIGTTGSGTGQRYTAEQPTLYVPVAEHPPGQDARLPPCAPTPTPPPTRGDGLGGSEDETKSDDRSGAASP</sequence>
<feature type="compositionally biased region" description="Polar residues" evidence="1">
    <location>
        <begin position="163"/>
        <end position="172"/>
    </location>
</feature>
<proteinExistence type="predicted"/>
<evidence type="ECO:0000256" key="1">
    <source>
        <dbReference type="SAM" id="MobiDB-lite"/>
    </source>
</evidence>
<feature type="region of interest" description="Disordered" evidence="1">
    <location>
        <begin position="209"/>
        <end position="241"/>
    </location>
</feature>
<gene>
    <name evidence="2" type="ORF">PHMEG_00017560</name>
</gene>
<protein>
    <submittedName>
        <fullName evidence="2">Uncharacterized protein</fullName>
    </submittedName>
</protein>
<feature type="compositionally biased region" description="Basic and acidic residues" evidence="1">
    <location>
        <begin position="626"/>
        <end position="639"/>
    </location>
</feature>
<evidence type="ECO:0000313" key="2">
    <source>
        <dbReference type="EMBL" id="OWZ09697.1"/>
    </source>
</evidence>
<dbReference type="AlphaFoldDB" id="A0A225VY55"/>
<accession>A0A225VY55</accession>
<feature type="region of interest" description="Disordered" evidence="1">
    <location>
        <begin position="519"/>
        <end position="562"/>
    </location>
</feature>
<keyword evidence="3" id="KW-1185">Reference proteome</keyword>
<reference evidence="3" key="1">
    <citation type="submission" date="2017-03" db="EMBL/GenBank/DDBJ databases">
        <title>Phytopthora megakarya and P. palmivora, two closely related causual agents of cacao black pod achieved similar genome size and gene model numbers by different mechanisms.</title>
        <authorList>
            <person name="Ali S."/>
            <person name="Shao J."/>
            <person name="Larry D.J."/>
            <person name="Kronmiller B."/>
            <person name="Shen D."/>
            <person name="Strem M.D."/>
            <person name="Melnick R.L."/>
            <person name="Guiltinan M.J."/>
            <person name="Tyler B.M."/>
            <person name="Meinhardt L.W."/>
            <person name="Bailey B.A."/>
        </authorList>
    </citation>
    <scope>NUCLEOTIDE SEQUENCE [LARGE SCALE GENOMIC DNA]</scope>
    <source>
        <strain evidence="3">zdho120</strain>
    </source>
</reference>
<feature type="region of interest" description="Disordered" evidence="1">
    <location>
        <begin position="1"/>
        <end position="173"/>
    </location>
</feature>
<feature type="region of interest" description="Disordered" evidence="1">
    <location>
        <begin position="576"/>
        <end position="639"/>
    </location>
</feature>